<organism evidence="2 3">
    <name type="scientific">Gardnerella vaginalis</name>
    <dbReference type="NCBI Taxonomy" id="2702"/>
    <lineage>
        <taxon>Bacteria</taxon>
        <taxon>Bacillati</taxon>
        <taxon>Actinomycetota</taxon>
        <taxon>Actinomycetes</taxon>
        <taxon>Bifidobacteriales</taxon>
        <taxon>Bifidobacteriaceae</taxon>
        <taxon>Gardnerella</taxon>
    </lineage>
</organism>
<dbReference type="Proteomes" id="UP000234905">
    <property type="component" value="Unassembled WGS sequence"/>
</dbReference>
<feature type="compositionally biased region" description="Basic and acidic residues" evidence="1">
    <location>
        <begin position="162"/>
        <end position="186"/>
    </location>
</feature>
<gene>
    <name evidence="2" type="ORF">CYJ61_00345</name>
</gene>
<comment type="caution">
    <text evidence="2">The sequence shown here is derived from an EMBL/GenBank/DDBJ whole genome shotgun (WGS) entry which is preliminary data.</text>
</comment>
<evidence type="ECO:0000313" key="3">
    <source>
        <dbReference type="Proteomes" id="UP000234905"/>
    </source>
</evidence>
<name>A0AAP8IT73_GARVA</name>
<feature type="region of interest" description="Disordered" evidence="1">
    <location>
        <begin position="155"/>
        <end position="186"/>
    </location>
</feature>
<reference evidence="2 3" key="1">
    <citation type="submission" date="2017-12" db="EMBL/GenBank/DDBJ databases">
        <title>Phylogenetic diversity of female urinary microbiome.</title>
        <authorList>
            <person name="Thomas-White K."/>
            <person name="Wolfe A.J."/>
        </authorList>
    </citation>
    <scope>NUCLEOTIDE SEQUENCE [LARGE SCALE GENOMIC DNA]</scope>
    <source>
        <strain evidence="2 3">UMB0682</strain>
    </source>
</reference>
<dbReference type="AlphaFoldDB" id="A0AAP8IT73"/>
<evidence type="ECO:0000256" key="1">
    <source>
        <dbReference type="SAM" id="MobiDB-lite"/>
    </source>
</evidence>
<proteinExistence type="predicted"/>
<protein>
    <submittedName>
        <fullName evidence="2">Peptide ABC transporter permease</fullName>
    </submittedName>
</protein>
<dbReference type="EMBL" id="PKJN01000001">
    <property type="protein sequence ID" value="PKZ59894.1"/>
    <property type="molecule type" value="Genomic_DNA"/>
</dbReference>
<feature type="region of interest" description="Disordered" evidence="1">
    <location>
        <begin position="1"/>
        <end position="25"/>
    </location>
</feature>
<evidence type="ECO:0000313" key="2">
    <source>
        <dbReference type="EMBL" id="PKZ59894.1"/>
    </source>
</evidence>
<accession>A0AAP8IT73</accession>
<sequence length="270" mass="30033">MPTTSPRKPHRNASATSFRNPMRKPVRKPVRNMSAAKRKMYRRRRIVVGIALLLLIMLVIFCVISLSKGIAAIGKAIAGHEVTIVRQPVPDPRPVGLTPHCTAKDIRLELSTKSQTVPMGGSVELTERFVYEGNSSCLIDASDMNAVLTINSSEEVTQGKQTTKDNKKKNNQDSKNSKDSKDFKDSSKSVDYLSHAVWRSDVCDMPLKPLLMAKGDHFEKKITWNTNSTSGKGCTADEDLPKVNRGTYVLRIEHKRVQGLHSEPVLINVQ</sequence>